<comment type="caution">
    <text evidence="4">The sequence shown here is derived from an EMBL/GenBank/DDBJ whole genome shotgun (WGS) entry which is preliminary data.</text>
</comment>
<reference evidence="4" key="1">
    <citation type="submission" date="2023-04" db="EMBL/GenBank/DDBJ databases">
        <title>Genomic characterization of faba bean (Vicia faba) microsymbionts in Mexican soils.</title>
        <authorList>
            <person name="Rivera Orduna F.N."/>
            <person name="Guevara-Luna J."/>
            <person name="Yan J."/>
            <person name="Arroyo-Herrera I."/>
            <person name="Li Y."/>
            <person name="Vasquez-Murrieta M.S."/>
            <person name="Wang E.T."/>
        </authorList>
    </citation>
    <scope>NUCLEOTIDE SEQUENCE</scope>
    <source>
        <strain evidence="4">CH26</strain>
    </source>
</reference>
<name>A0AAJ2LSG8_9HYPH</name>
<dbReference type="AlphaFoldDB" id="A0AAJ2LSG8"/>
<dbReference type="Pfam" id="PF00581">
    <property type="entry name" value="Rhodanese"/>
    <property type="match status" value="1"/>
</dbReference>
<keyword evidence="1" id="KW-0808">Transferase</keyword>
<dbReference type="SUPFAM" id="SSF52821">
    <property type="entry name" value="Rhodanese/Cell cycle control phosphatase"/>
    <property type="match status" value="1"/>
</dbReference>
<accession>A0AAJ2LSG8</accession>
<feature type="domain" description="Rhodanese" evidence="3">
    <location>
        <begin position="2"/>
        <end position="95"/>
    </location>
</feature>
<feature type="non-terminal residue" evidence="4">
    <location>
        <position position="115"/>
    </location>
</feature>
<dbReference type="EMBL" id="JAVLSF010001106">
    <property type="protein sequence ID" value="MDR9778696.1"/>
    <property type="molecule type" value="Genomic_DNA"/>
</dbReference>
<dbReference type="Gene3D" id="3.40.250.10">
    <property type="entry name" value="Rhodanese-like domain"/>
    <property type="match status" value="1"/>
</dbReference>
<evidence type="ECO:0000256" key="1">
    <source>
        <dbReference type="ARBA" id="ARBA00022679"/>
    </source>
</evidence>
<dbReference type="GO" id="GO:0004792">
    <property type="term" value="F:thiosulfate-cyanide sulfurtransferase activity"/>
    <property type="evidence" value="ECO:0007669"/>
    <property type="project" value="TreeGrafter"/>
</dbReference>
<organism evidence="4 5">
    <name type="scientific">Rhizobium hidalgonense</name>
    <dbReference type="NCBI Taxonomy" id="1538159"/>
    <lineage>
        <taxon>Bacteria</taxon>
        <taxon>Pseudomonadati</taxon>
        <taxon>Pseudomonadota</taxon>
        <taxon>Alphaproteobacteria</taxon>
        <taxon>Hyphomicrobiales</taxon>
        <taxon>Rhizobiaceae</taxon>
        <taxon>Rhizobium/Agrobacterium group</taxon>
        <taxon>Rhizobium</taxon>
    </lineage>
</organism>
<gene>
    <name evidence="4" type="ORF">RJJ65_39825</name>
</gene>
<dbReference type="RefSeq" id="WP_310866698.1">
    <property type="nucleotide sequence ID" value="NZ_JAVLSF010001106.1"/>
</dbReference>
<dbReference type="Proteomes" id="UP001268610">
    <property type="component" value="Unassembled WGS sequence"/>
</dbReference>
<evidence type="ECO:0000259" key="3">
    <source>
        <dbReference type="PROSITE" id="PS50206"/>
    </source>
</evidence>
<dbReference type="PANTHER" id="PTHR11364:SF27">
    <property type="entry name" value="SULFURTRANSFERASE"/>
    <property type="match status" value="1"/>
</dbReference>
<dbReference type="PROSITE" id="PS50206">
    <property type="entry name" value="RHODANESE_3"/>
    <property type="match status" value="1"/>
</dbReference>
<proteinExistence type="predicted"/>
<protein>
    <submittedName>
        <fullName evidence="4">Rhodanese-like domain-containing protein</fullName>
    </submittedName>
</protein>
<sequence>MYEQVHLPHALSIAPKALLKQEETASGLLPDLPQLQQLIESLSVTPQHHIVVYDDEGGAWAGRFIWTLHLLGFTRVSLLNGGIHYWLAQGFPISNEPFSLTTTTTNTAHSNDDET</sequence>
<evidence type="ECO:0000313" key="5">
    <source>
        <dbReference type="Proteomes" id="UP001268610"/>
    </source>
</evidence>
<dbReference type="InterPro" id="IPR036873">
    <property type="entry name" value="Rhodanese-like_dom_sf"/>
</dbReference>
<evidence type="ECO:0000256" key="2">
    <source>
        <dbReference type="ARBA" id="ARBA00022737"/>
    </source>
</evidence>
<evidence type="ECO:0000313" key="4">
    <source>
        <dbReference type="EMBL" id="MDR9778696.1"/>
    </source>
</evidence>
<dbReference type="InterPro" id="IPR001763">
    <property type="entry name" value="Rhodanese-like_dom"/>
</dbReference>
<keyword evidence="2" id="KW-0677">Repeat</keyword>
<dbReference type="PANTHER" id="PTHR11364">
    <property type="entry name" value="THIOSULFATE SULFERTANSFERASE"/>
    <property type="match status" value="1"/>
</dbReference>
<dbReference type="InterPro" id="IPR045078">
    <property type="entry name" value="TST/MPST-like"/>
</dbReference>